<comment type="function">
    <text evidence="1 6">Required for the transposition of the insertion element.</text>
</comment>
<evidence type="ECO:0000313" key="8">
    <source>
        <dbReference type="Proteomes" id="UP000192468"/>
    </source>
</evidence>
<organism evidence="7 8">
    <name type="scientific">Clostridium acidisoli DSM 12555</name>
    <dbReference type="NCBI Taxonomy" id="1121291"/>
    <lineage>
        <taxon>Bacteria</taxon>
        <taxon>Bacillati</taxon>
        <taxon>Bacillota</taxon>
        <taxon>Clostridia</taxon>
        <taxon>Eubacteriales</taxon>
        <taxon>Clostridiaceae</taxon>
        <taxon>Clostridium</taxon>
    </lineage>
</organism>
<keyword evidence="5 6" id="KW-0233">DNA recombination</keyword>
<sequence length="164" mass="18922">MDVIHFRVRGEHEGAKFWLSVCNDLKNRSIKDIVLACMDGLNGLPDAIKVVFPEVNIQCCIIHQIRNSMKYVASKDMRAFMKDLKPVYKAVNEAMAVEALKALDSTLGSKYPIVIQSWNYNWENLSTYFDFPPEIRKIIYTTNALEGFNRHLSIVFGDRLEQYI</sequence>
<keyword evidence="4 6" id="KW-0238">DNA-binding</keyword>
<dbReference type="PANTHER" id="PTHR33217">
    <property type="entry name" value="TRANSPOSASE FOR INSERTION SEQUENCE ELEMENT IS1081"/>
    <property type="match status" value="1"/>
</dbReference>
<evidence type="ECO:0000256" key="3">
    <source>
        <dbReference type="ARBA" id="ARBA00022578"/>
    </source>
</evidence>
<evidence type="ECO:0000256" key="5">
    <source>
        <dbReference type="ARBA" id="ARBA00023172"/>
    </source>
</evidence>
<evidence type="ECO:0000313" key="7">
    <source>
        <dbReference type="EMBL" id="SMC28514.1"/>
    </source>
</evidence>
<dbReference type="PROSITE" id="PS01007">
    <property type="entry name" value="TRANSPOSASE_MUTATOR"/>
    <property type="match status" value="1"/>
</dbReference>
<gene>
    <name evidence="7" type="ORF">SAMN02745134_03550</name>
</gene>
<dbReference type="GO" id="GO:0004803">
    <property type="term" value="F:transposase activity"/>
    <property type="evidence" value="ECO:0007669"/>
    <property type="project" value="UniProtKB-UniRule"/>
</dbReference>
<evidence type="ECO:0000256" key="2">
    <source>
        <dbReference type="ARBA" id="ARBA00010961"/>
    </source>
</evidence>
<keyword evidence="6" id="KW-0814">Transposable element</keyword>
<comment type="similarity">
    <text evidence="2 6">Belongs to the transposase mutator family.</text>
</comment>
<evidence type="ECO:0000256" key="4">
    <source>
        <dbReference type="ARBA" id="ARBA00023125"/>
    </source>
</evidence>
<dbReference type="Proteomes" id="UP000192468">
    <property type="component" value="Unassembled WGS sequence"/>
</dbReference>
<dbReference type="EMBL" id="FWXH01000026">
    <property type="protein sequence ID" value="SMC28514.1"/>
    <property type="molecule type" value="Genomic_DNA"/>
</dbReference>
<reference evidence="7 8" key="1">
    <citation type="submission" date="2017-04" db="EMBL/GenBank/DDBJ databases">
        <authorList>
            <person name="Afonso C.L."/>
            <person name="Miller P.J."/>
            <person name="Scott M.A."/>
            <person name="Spackman E."/>
            <person name="Goraichik I."/>
            <person name="Dimitrov K.M."/>
            <person name="Suarez D.L."/>
            <person name="Swayne D.E."/>
        </authorList>
    </citation>
    <scope>NUCLEOTIDE SEQUENCE [LARGE SCALE GENOMIC DNA]</scope>
    <source>
        <strain evidence="7 8">DSM 12555</strain>
    </source>
</reference>
<dbReference type="Pfam" id="PF00872">
    <property type="entry name" value="Transposase_mut"/>
    <property type="match status" value="1"/>
</dbReference>
<dbReference type="InterPro" id="IPR001207">
    <property type="entry name" value="Transposase_mutator"/>
</dbReference>
<dbReference type="GO" id="GO:0003677">
    <property type="term" value="F:DNA binding"/>
    <property type="evidence" value="ECO:0007669"/>
    <property type="project" value="UniProtKB-UniRule"/>
</dbReference>
<evidence type="ECO:0000256" key="6">
    <source>
        <dbReference type="RuleBase" id="RU365089"/>
    </source>
</evidence>
<accession>A0A1W1XXE4</accession>
<keyword evidence="3 6" id="KW-0815">Transposition</keyword>
<keyword evidence="8" id="KW-1185">Reference proteome</keyword>
<proteinExistence type="inferred from homology"/>
<dbReference type="GO" id="GO:0006313">
    <property type="term" value="P:DNA transposition"/>
    <property type="evidence" value="ECO:0007669"/>
    <property type="project" value="UniProtKB-UniRule"/>
</dbReference>
<protein>
    <recommendedName>
        <fullName evidence="6">Mutator family transposase</fullName>
    </recommendedName>
</protein>
<name>A0A1W1XXE4_9CLOT</name>
<dbReference type="AlphaFoldDB" id="A0A1W1XXE4"/>
<evidence type="ECO:0000256" key="1">
    <source>
        <dbReference type="ARBA" id="ARBA00002190"/>
    </source>
</evidence>
<dbReference type="PANTHER" id="PTHR33217:SF8">
    <property type="entry name" value="MUTATOR FAMILY TRANSPOSASE"/>
    <property type="match status" value="1"/>
</dbReference>